<keyword evidence="3" id="KW-0808">Transferase</keyword>
<dbReference type="InterPro" id="IPR038371">
    <property type="entry name" value="Cu_polyphenol_OxRdtase_sf"/>
</dbReference>
<gene>
    <name evidence="11" type="ORF">A3843_04115</name>
</gene>
<evidence type="ECO:0000313" key="11">
    <source>
        <dbReference type="EMBL" id="OKL45509.1"/>
    </source>
</evidence>
<evidence type="ECO:0000256" key="4">
    <source>
        <dbReference type="ARBA" id="ARBA00022723"/>
    </source>
</evidence>
<comment type="catalytic activity">
    <reaction evidence="9">
        <text>S-methyl-5'-thioadenosine + phosphate = 5-(methylsulfanyl)-alpha-D-ribose 1-phosphate + adenine</text>
        <dbReference type="Rhea" id="RHEA:11852"/>
        <dbReference type="ChEBI" id="CHEBI:16708"/>
        <dbReference type="ChEBI" id="CHEBI:17509"/>
        <dbReference type="ChEBI" id="CHEBI:43474"/>
        <dbReference type="ChEBI" id="CHEBI:58533"/>
        <dbReference type="EC" id="2.4.2.28"/>
    </reaction>
    <physiologicalReaction direction="left-to-right" evidence="9">
        <dbReference type="Rhea" id="RHEA:11853"/>
    </physiologicalReaction>
</comment>
<dbReference type="CDD" id="cd16833">
    <property type="entry name" value="YfiH"/>
    <property type="match status" value="1"/>
</dbReference>
<dbReference type="PANTHER" id="PTHR30616:SF2">
    <property type="entry name" value="PURINE NUCLEOSIDE PHOSPHORYLASE LACC1"/>
    <property type="match status" value="1"/>
</dbReference>
<comment type="similarity">
    <text evidence="2 10">Belongs to the purine nucleoside phosphorylase YfiH/LACC1 family.</text>
</comment>
<evidence type="ECO:0000256" key="8">
    <source>
        <dbReference type="ARBA" id="ARBA00048968"/>
    </source>
</evidence>
<evidence type="ECO:0000256" key="7">
    <source>
        <dbReference type="ARBA" id="ARBA00047989"/>
    </source>
</evidence>
<accession>A0A1U7JLA8</accession>
<dbReference type="Gene3D" id="3.60.140.10">
    <property type="entry name" value="CNF1/YfiH-like putative cysteine hydrolases"/>
    <property type="match status" value="1"/>
</dbReference>
<comment type="catalytic activity">
    <reaction evidence="7">
        <text>adenosine + H2O + H(+) = inosine + NH4(+)</text>
        <dbReference type="Rhea" id="RHEA:24408"/>
        <dbReference type="ChEBI" id="CHEBI:15377"/>
        <dbReference type="ChEBI" id="CHEBI:15378"/>
        <dbReference type="ChEBI" id="CHEBI:16335"/>
        <dbReference type="ChEBI" id="CHEBI:17596"/>
        <dbReference type="ChEBI" id="CHEBI:28938"/>
        <dbReference type="EC" id="3.5.4.4"/>
    </reaction>
    <physiologicalReaction direction="left-to-right" evidence="7">
        <dbReference type="Rhea" id="RHEA:24409"/>
    </physiologicalReaction>
</comment>
<keyword evidence="5" id="KW-0378">Hydrolase</keyword>
<dbReference type="NCBIfam" id="TIGR00726">
    <property type="entry name" value="peptidoglycan editing factor PgeF"/>
    <property type="match status" value="1"/>
</dbReference>
<evidence type="ECO:0000256" key="10">
    <source>
        <dbReference type="RuleBase" id="RU361274"/>
    </source>
</evidence>
<dbReference type="GO" id="GO:0017061">
    <property type="term" value="F:S-methyl-5-thioadenosine phosphorylase activity"/>
    <property type="evidence" value="ECO:0007669"/>
    <property type="project" value="UniProtKB-EC"/>
</dbReference>
<dbReference type="Proteomes" id="UP000185783">
    <property type="component" value="Unassembled WGS sequence"/>
</dbReference>
<dbReference type="InterPro" id="IPR011324">
    <property type="entry name" value="Cytotoxic_necrot_fac-like_cat"/>
</dbReference>
<evidence type="ECO:0000313" key="12">
    <source>
        <dbReference type="Proteomes" id="UP000185783"/>
    </source>
</evidence>
<dbReference type="GO" id="GO:0005507">
    <property type="term" value="F:copper ion binding"/>
    <property type="evidence" value="ECO:0007669"/>
    <property type="project" value="TreeGrafter"/>
</dbReference>
<dbReference type="STRING" id="197461.A3843_04115"/>
<dbReference type="SUPFAM" id="SSF64438">
    <property type="entry name" value="CNF1/YfiH-like putative cysteine hydrolases"/>
    <property type="match status" value="1"/>
</dbReference>
<keyword evidence="12" id="KW-1185">Reference proteome</keyword>
<dbReference type="Pfam" id="PF02578">
    <property type="entry name" value="Cu-oxidase_4"/>
    <property type="match status" value="1"/>
</dbReference>
<dbReference type="InterPro" id="IPR003730">
    <property type="entry name" value="Cu_polyphenol_OxRdtase"/>
</dbReference>
<evidence type="ECO:0000256" key="6">
    <source>
        <dbReference type="ARBA" id="ARBA00022833"/>
    </source>
</evidence>
<comment type="caution">
    <text evidence="11">The sequence shown here is derived from an EMBL/GenBank/DDBJ whole genome shotgun (WGS) entry which is preliminary data.</text>
</comment>
<protein>
    <recommendedName>
        <fullName evidence="10">Purine nucleoside phosphorylase</fullName>
    </recommendedName>
</protein>
<keyword evidence="6" id="KW-0862">Zinc</keyword>
<evidence type="ECO:0000256" key="3">
    <source>
        <dbReference type="ARBA" id="ARBA00022679"/>
    </source>
</evidence>
<dbReference type="EMBL" id="LVVZ01000005">
    <property type="protein sequence ID" value="OKL45509.1"/>
    <property type="molecule type" value="Genomic_DNA"/>
</dbReference>
<comment type="catalytic activity">
    <reaction evidence="1">
        <text>inosine + phosphate = alpha-D-ribose 1-phosphate + hypoxanthine</text>
        <dbReference type="Rhea" id="RHEA:27646"/>
        <dbReference type="ChEBI" id="CHEBI:17368"/>
        <dbReference type="ChEBI" id="CHEBI:17596"/>
        <dbReference type="ChEBI" id="CHEBI:43474"/>
        <dbReference type="ChEBI" id="CHEBI:57720"/>
        <dbReference type="EC" id="2.4.2.1"/>
    </reaction>
    <physiologicalReaction direction="left-to-right" evidence="1">
        <dbReference type="Rhea" id="RHEA:27647"/>
    </physiologicalReaction>
</comment>
<evidence type="ECO:0000256" key="9">
    <source>
        <dbReference type="ARBA" id="ARBA00049893"/>
    </source>
</evidence>
<dbReference type="RefSeq" id="WP_028479997.1">
    <property type="nucleotide sequence ID" value="NZ_LVVZ01000005.1"/>
</dbReference>
<comment type="catalytic activity">
    <reaction evidence="8">
        <text>adenosine + phosphate = alpha-D-ribose 1-phosphate + adenine</text>
        <dbReference type="Rhea" id="RHEA:27642"/>
        <dbReference type="ChEBI" id="CHEBI:16335"/>
        <dbReference type="ChEBI" id="CHEBI:16708"/>
        <dbReference type="ChEBI" id="CHEBI:43474"/>
        <dbReference type="ChEBI" id="CHEBI:57720"/>
        <dbReference type="EC" id="2.4.2.1"/>
    </reaction>
    <physiologicalReaction direction="left-to-right" evidence="8">
        <dbReference type="Rhea" id="RHEA:27643"/>
    </physiologicalReaction>
</comment>
<evidence type="ECO:0000256" key="5">
    <source>
        <dbReference type="ARBA" id="ARBA00022801"/>
    </source>
</evidence>
<reference evidence="11 12" key="1">
    <citation type="submission" date="2016-03" db="EMBL/GenBank/DDBJ databases">
        <title>Genome sequence of Nesiotobacter sp. nov., a moderately halophilic alphaproteobacterium isolated from the Yellow Sea, China.</title>
        <authorList>
            <person name="Zhang G."/>
            <person name="Zhang R."/>
        </authorList>
    </citation>
    <scope>NUCLEOTIDE SEQUENCE [LARGE SCALE GENOMIC DNA]</scope>
    <source>
        <strain evidence="11 12">WB1-6</strain>
    </source>
</reference>
<name>A0A1U7JLA8_9HYPH</name>
<organism evidence="11 12">
    <name type="scientific">Pseudovibrio exalbescens</name>
    <dbReference type="NCBI Taxonomy" id="197461"/>
    <lineage>
        <taxon>Bacteria</taxon>
        <taxon>Pseudomonadati</taxon>
        <taxon>Pseudomonadota</taxon>
        <taxon>Alphaproteobacteria</taxon>
        <taxon>Hyphomicrobiales</taxon>
        <taxon>Stappiaceae</taxon>
        <taxon>Pseudovibrio</taxon>
    </lineage>
</organism>
<proteinExistence type="inferred from homology"/>
<sequence>MIQAPELATMPGLRHGFFTRENGVSSGLYKSLNVGLGSKDDRKNVLINRQRVAQAMGVAPDHLVTSYQVHSPDVMVVTGPVPDDERQEADALVTNRPGIAIGILTADCGPILFADSKAGVIGAAHAGWRGAYAGVLKNTISAMEGLGARRESITAVLGPTINQPAYEVGPEFKDQFLAMSADFERYFTPSVREAHAQFDLPAFILDQLAAEEVASVSFVNRCTYAEPEMFFSYRRATHHKEPDYGRQISAIALI</sequence>
<keyword evidence="4" id="KW-0479">Metal-binding</keyword>
<dbReference type="AlphaFoldDB" id="A0A1U7JLA8"/>
<dbReference type="GO" id="GO:0016787">
    <property type="term" value="F:hydrolase activity"/>
    <property type="evidence" value="ECO:0007669"/>
    <property type="project" value="UniProtKB-KW"/>
</dbReference>
<evidence type="ECO:0000256" key="1">
    <source>
        <dbReference type="ARBA" id="ARBA00000553"/>
    </source>
</evidence>
<evidence type="ECO:0000256" key="2">
    <source>
        <dbReference type="ARBA" id="ARBA00007353"/>
    </source>
</evidence>
<dbReference type="PANTHER" id="PTHR30616">
    <property type="entry name" value="UNCHARACTERIZED PROTEIN YFIH"/>
    <property type="match status" value="1"/>
</dbReference>